<proteinExistence type="inferred from homology"/>
<evidence type="ECO:0000256" key="10">
    <source>
        <dbReference type="ARBA" id="ARBA00023136"/>
    </source>
</evidence>
<feature type="transmembrane region" description="Helical" evidence="12">
    <location>
        <begin position="446"/>
        <end position="465"/>
    </location>
</feature>
<evidence type="ECO:0000256" key="5">
    <source>
        <dbReference type="ARBA" id="ARBA00022475"/>
    </source>
</evidence>
<feature type="transmembrane region" description="Helical" evidence="12">
    <location>
        <begin position="359"/>
        <end position="377"/>
    </location>
</feature>
<feature type="transmembrane region" description="Helical" evidence="12">
    <location>
        <begin position="389"/>
        <end position="408"/>
    </location>
</feature>
<dbReference type="InterPro" id="IPR030183">
    <property type="entry name" value="SLAC/SLAH"/>
</dbReference>
<dbReference type="GO" id="GO:0005886">
    <property type="term" value="C:plasma membrane"/>
    <property type="evidence" value="ECO:0007669"/>
    <property type="project" value="UniProtKB-SubCell"/>
</dbReference>
<dbReference type="InterPro" id="IPR033734">
    <property type="entry name" value="Jacalin-like_lectin_dom_plant"/>
</dbReference>
<feature type="domain" description="Jacalin-type lectin" evidence="13">
    <location>
        <begin position="741"/>
        <end position="886"/>
    </location>
</feature>
<keyword evidence="15" id="KW-1185">Reference proteome</keyword>
<feature type="region of interest" description="Disordered" evidence="11">
    <location>
        <begin position="13"/>
        <end position="91"/>
    </location>
</feature>
<feature type="transmembrane region" description="Helical" evidence="12">
    <location>
        <begin position="477"/>
        <end position="503"/>
    </location>
</feature>
<dbReference type="Gene3D" id="1.50.10.150">
    <property type="entry name" value="Voltage-dependent anion channel"/>
    <property type="match status" value="1"/>
</dbReference>
<reference evidence="15" key="1">
    <citation type="journal article" date="2019" name="Gigascience">
        <title>De novo genome assembly of the endangered Acer yangbiense, a plant species with extremely small populations endemic to Yunnan Province, China.</title>
        <authorList>
            <person name="Yang J."/>
            <person name="Wariss H.M."/>
            <person name="Tao L."/>
            <person name="Zhang R."/>
            <person name="Yun Q."/>
            <person name="Hollingsworth P."/>
            <person name="Dao Z."/>
            <person name="Luo G."/>
            <person name="Guo H."/>
            <person name="Ma Y."/>
            <person name="Sun W."/>
        </authorList>
    </citation>
    <scope>NUCLEOTIDE SEQUENCE [LARGE SCALE GENOMIC DNA]</scope>
    <source>
        <strain evidence="15">cv. Malutang</strain>
    </source>
</reference>
<dbReference type="InterPro" id="IPR036404">
    <property type="entry name" value="Jacalin-like_lectin_dom_sf"/>
</dbReference>
<dbReference type="InterPro" id="IPR004695">
    <property type="entry name" value="SLAC1/Mae1/Ssu1/TehA"/>
</dbReference>
<feature type="compositionally biased region" description="Polar residues" evidence="11">
    <location>
        <begin position="13"/>
        <end position="40"/>
    </location>
</feature>
<evidence type="ECO:0000256" key="7">
    <source>
        <dbReference type="ARBA" id="ARBA00022734"/>
    </source>
</evidence>
<evidence type="ECO:0000256" key="6">
    <source>
        <dbReference type="ARBA" id="ARBA00022692"/>
    </source>
</evidence>
<protein>
    <recommendedName>
        <fullName evidence="13">Jacalin-type lectin domain-containing protein</fullName>
    </recommendedName>
</protein>
<evidence type="ECO:0000256" key="3">
    <source>
        <dbReference type="ARBA" id="ARBA00007808"/>
    </source>
</evidence>
<dbReference type="InterPro" id="IPR001229">
    <property type="entry name" value="Jacalin-like_lectin_dom"/>
</dbReference>
<dbReference type="InterPro" id="IPR038665">
    <property type="entry name" value="Voltage-dep_anion_channel_sf"/>
</dbReference>
<keyword evidence="4" id="KW-0813">Transport</keyword>
<comment type="subcellular location">
    <subcellularLocation>
        <location evidence="1">Cell membrane</location>
        <topology evidence="1">Multi-pass membrane protein</topology>
    </subcellularLocation>
</comment>
<dbReference type="PANTHER" id="PTHR31269">
    <property type="entry name" value="S-TYPE ANION CHANNEL SLAH3"/>
    <property type="match status" value="1"/>
</dbReference>
<keyword evidence="8 12" id="KW-1133">Transmembrane helix</keyword>
<dbReference type="GO" id="GO:0008308">
    <property type="term" value="F:voltage-gated monoatomic anion channel activity"/>
    <property type="evidence" value="ECO:0007669"/>
    <property type="project" value="InterPro"/>
</dbReference>
<keyword evidence="9" id="KW-0406">Ion transport</keyword>
<evidence type="ECO:0000256" key="1">
    <source>
        <dbReference type="ARBA" id="ARBA00004651"/>
    </source>
</evidence>
<dbReference type="CDD" id="cd09323">
    <property type="entry name" value="TDT_SLAC1_like"/>
    <property type="match status" value="1"/>
</dbReference>
<evidence type="ECO:0000256" key="4">
    <source>
        <dbReference type="ARBA" id="ARBA00022448"/>
    </source>
</evidence>
<evidence type="ECO:0000313" key="14">
    <source>
        <dbReference type="EMBL" id="TXG71042.1"/>
    </source>
</evidence>
<gene>
    <name evidence="14" type="ORF">EZV62_005977</name>
</gene>
<organism evidence="14 15">
    <name type="scientific">Acer yangbiense</name>
    <dbReference type="NCBI Taxonomy" id="1000413"/>
    <lineage>
        <taxon>Eukaryota</taxon>
        <taxon>Viridiplantae</taxon>
        <taxon>Streptophyta</taxon>
        <taxon>Embryophyta</taxon>
        <taxon>Tracheophyta</taxon>
        <taxon>Spermatophyta</taxon>
        <taxon>Magnoliopsida</taxon>
        <taxon>eudicotyledons</taxon>
        <taxon>Gunneridae</taxon>
        <taxon>Pentapetalae</taxon>
        <taxon>rosids</taxon>
        <taxon>malvids</taxon>
        <taxon>Sapindales</taxon>
        <taxon>Sapindaceae</taxon>
        <taxon>Hippocastanoideae</taxon>
        <taxon>Acereae</taxon>
        <taxon>Acer</taxon>
    </lineage>
</organism>
<dbReference type="Gene3D" id="2.100.10.30">
    <property type="entry name" value="Jacalin-like lectin domain"/>
    <property type="match status" value="2"/>
</dbReference>
<dbReference type="Pfam" id="PF01419">
    <property type="entry name" value="Jacalin"/>
    <property type="match status" value="2"/>
</dbReference>
<dbReference type="SUPFAM" id="SSF51101">
    <property type="entry name" value="Mannose-binding lectins"/>
    <property type="match status" value="2"/>
</dbReference>
<feature type="transmembrane region" description="Helical" evidence="12">
    <location>
        <begin position="191"/>
        <end position="212"/>
    </location>
</feature>
<feature type="transmembrane region" description="Helical" evidence="12">
    <location>
        <begin position="298"/>
        <end position="315"/>
    </location>
</feature>
<comment type="caution">
    <text evidence="14">The sequence shown here is derived from an EMBL/GenBank/DDBJ whole genome shotgun (WGS) entry which is preliminary data.</text>
</comment>
<dbReference type="Pfam" id="PF03595">
    <property type="entry name" value="SLAC1"/>
    <property type="match status" value="1"/>
</dbReference>
<dbReference type="FunFam" id="2.100.10.30:FF:000001">
    <property type="entry name" value="Jacalin-related lectin 33"/>
    <property type="match status" value="2"/>
</dbReference>
<evidence type="ECO:0000256" key="2">
    <source>
        <dbReference type="ARBA" id="ARBA00006568"/>
    </source>
</evidence>
<sequence>MATETVVDVLVQSQQSGESNFANHKKNNPISISMPTSPTGGAQMIKDPKRVCFDVVGGNSDSSSSSSSSSGGARLPKYAKSQSQPIPKGTLVEGSINHPTFVHHPSIVRLKDNRYDTFKTWSGKLERQISNLRGRPRETKPEDVVIKQKSEMDSCSLPVDRYYDALEGPELDKLRPSEEIVLPNDKTWPFLLRYPISSFGICLGVSSQAILWKTLATSASTKFLHITTLINYVLWCISVALVVIIASIYLLKVIFFFEAVRREYYHPIRVNFFFAPWISLLFLAIGVPPSITENLPHALWYVLMIPIFCIELKLYGQWMSGGQRRLSKVANPSNHLAVVGNFVGALLGASMGLREGPIFFFAVGMAHYTVLFVTLYQRLPTNETLPKELHPVFFLFVAAPSVASMAWAKLQGSFDVGSRIAYFIAMFLYFSLAVRINFFRGFKFSLAWWAYTFPMTGAAIATIRYSNEVTTVVTQGLAVMLTAISTLTVTALLVTTIVHAFVFRNLFPNDIAIAISETKKKHHHHHLPKWFHMRNGSSDYNDIEQYLTISCSDGKDLEACTAQGNCSNLEDFIKVGPWGSQGGTHWSFKPKGLISEIIISHGWLIDSISFKSEDGTDDTIEYSNKFGGDGGKTEKISLDTPREYLTLITGTHDAFNYIIQSLCFYTNRTKYGPFGTKLGTHFNLPMEGGVIVGFHGRSDVLLNAIGVYVKHAADVLPLSCSRHGQIATNKVNNVVMNVEASREAGPWGGNKGKSWDDGVFSGVEQVNVYAGNGIVHAVQFFYGNRDGKSVRSKMHGTGDGESLNRIKLDCSSEYLVGMMGFYGPIEENGGFEAIRSVSFYTNKGKYGPFGAEIGTAFGSPAFGGKIVGFHGKSGAYLDAIGVHVEYF</sequence>
<keyword evidence="7" id="KW-0430">Lectin</keyword>
<dbReference type="GO" id="GO:0030246">
    <property type="term" value="F:carbohydrate binding"/>
    <property type="evidence" value="ECO:0007669"/>
    <property type="project" value="UniProtKB-KW"/>
</dbReference>
<dbReference type="PROSITE" id="PS51752">
    <property type="entry name" value="JACALIN_LECTIN"/>
    <property type="match status" value="2"/>
</dbReference>
<evidence type="ECO:0000313" key="15">
    <source>
        <dbReference type="Proteomes" id="UP000323000"/>
    </source>
</evidence>
<dbReference type="OrthoDB" id="1099at2759"/>
<keyword evidence="10 12" id="KW-0472">Membrane</keyword>
<feature type="transmembrane region" description="Helical" evidence="12">
    <location>
        <begin position="420"/>
        <end position="439"/>
    </location>
</feature>
<evidence type="ECO:0000256" key="8">
    <source>
        <dbReference type="ARBA" id="ARBA00022989"/>
    </source>
</evidence>
<evidence type="ECO:0000256" key="9">
    <source>
        <dbReference type="ARBA" id="ARBA00023065"/>
    </source>
</evidence>
<dbReference type="EMBL" id="VAHF01000002">
    <property type="protein sequence ID" value="TXG71042.1"/>
    <property type="molecule type" value="Genomic_DNA"/>
</dbReference>
<evidence type="ECO:0000256" key="11">
    <source>
        <dbReference type="SAM" id="MobiDB-lite"/>
    </source>
</evidence>
<keyword evidence="5" id="KW-1003">Cell membrane</keyword>
<comment type="similarity">
    <text evidence="3">Belongs to the SLAC1 S-type anion channel family.</text>
</comment>
<dbReference type="GO" id="GO:0012505">
    <property type="term" value="C:endomembrane system"/>
    <property type="evidence" value="ECO:0007669"/>
    <property type="project" value="UniProtKB-SubCell"/>
</dbReference>
<dbReference type="PANTHER" id="PTHR31269:SF2">
    <property type="entry name" value="S-TYPE ANION CHANNEL SLAH3"/>
    <property type="match status" value="1"/>
</dbReference>
<dbReference type="SMART" id="SM00915">
    <property type="entry name" value="Jacalin"/>
    <property type="match status" value="2"/>
</dbReference>
<dbReference type="Proteomes" id="UP000323000">
    <property type="component" value="Chromosome 2"/>
</dbReference>
<name>A0A5C7IRS6_9ROSI</name>
<evidence type="ECO:0000259" key="13">
    <source>
        <dbReference type="PROSITE" id="PS51752"/>
    </source>
</evidence>
<dbReference type="AlphaFoldDB" id="A0A5C7IRS6"/>
<comment type="similarity">
    <text evidence="2">Belongs to the jacalin lectin family.</text>
</comment>
<accession>A0A5C7IRS6</accession>
<feature type="transmembrane region" description="Helical" evidence="12">
    <location>
        <begin position="336"/>
        <end position="353"/>
    </location>
</feature>
<keyword evidence="6 12" id="KW-0812">Transmembrane</keyword>
<feature type="transmembrane region" description="Helical" evidence="12">
    <location>
        <begin position="232"/>
        <end position="251"/>
    </location>
</feature>
<feature type="compositionally biased region" description="Low complexity" evidence="11">
    <location>
        <begin position="60"/>
        <end position="70"/>
    </location>
</feature>
<evidence type="ECO:0000256" key="12">
    <source>
        <dbReference type="SAM" id="Phobius"/>
    </source>
</evidence>
<feature type="domain" description="Jacalin-type lectin" evidence="13">
    <location>
        <begin position="572"/>
        <end position="711"/>
    </location>
</feature>
<feature type="transmembrane region" description="Helical" evidence="12">
    <location>
        <begin position="272"/>
        <end position="292"/>
    </location>
</feature>
<dbReference type="GO" id="GO:0006873">
    <property type="term" value="P:intracellular monoatomic ion homeostasis"/>
    <property type="evidence" value="ECO:0007669"/>
    <property type="project" value="InterPro"/>
</dbReference>
<dbReference type="CDD" id="cd09612">
    <property type="entry name" value="Jacalin"/>
    <property type="match status" value="2"/>
</dbReference>